<reference evidence="2 3" key="1">
    <citation type="submission" date="2015-05" db="EMBL/GenBank/DDBJ databases">
        <title>Genome sequencing and analysis of members of genus Stenotrophomonas.</title>
        <authorList>
            <person name="Patil P.P."/>
            <person name="Midha S."/>
            <person name="Patil P.B."/>
        </authorList>
    </citation>
    <scope>NUCLEOTIDE SEQUENCE [LARGE SCALE GENOMIC DNA]</scope>
    <source>
        <strain evidence="2 3">DSM 17805</strain>
    </source>
</reference>
<comment type="caution">
    <text evidence="2">The sequence shown here is derived from an EMBL/GenBank/DDBJ whole genome shotgun (WGS) entry which is preliminary data.</text>
</comment>
<dbReference type="Proteomes" id="UP000051254">
    <property type="component" value="Unassembled WGS sequence"/>
</dbReference>
<sequence>MTGRRLLVLLMLLWPGVLLAEQTAQMSAAYQPDTGRKDIDAGLVDINYYVERHPDAFVDALHHQSGVARPQLQQWLQQPGRQAADLYLACQLAVIVEQPCQQLLQARDAAGDDGWQAALQAQQIRLDSRQWRALRQAIVRSYQVWARPLPQRLRGG</sequence>
<gene>
    <name evidence="2" type="ORF">ABB25_01765</name>
</gene>
<feature type="chain" id="PRO_5006393396" evidence="1">
    <location>
        <begin position="21"/>
        <end position="156"/>
    </location>
</feature>
<keyword evidence="3" id="KW-1185">Reference proteome</keyword>
<name>A0A0R0C222_9GAMM</name>
<dbReference type="STRING" id="266128.ABB25_01765"/>
<evidence type="ECO:0000313" key="2">
    <source>
        <dbReference type="EMBL" id="KRG60023.1"/>
    </source>
</evidence>
<evidence type="ECO:0000256" key="1">
    <source>
        <dbReference type="SAM" id="SignalP"/>
    </source>
</evidence>
<dbReference type="OrthoDB" id="5966402at2"/>
<dbReference type="AlphaFoldDB" id="A0A0R0C222"/>
<dbReference type="PATRIC" id="fig|266128.3.peg.1997"/>
<dbReference type="EMBL" id="LDJH01000005">
    <property type="protein sequence ID" value="KRG60023.1"/>
    <property type="molecule type" value="Genomic_DNA"/>
</dbReference>
<accession>A0A0R0C222</accession>
<protein>
    <submittedName>
        <fullName evidence="2">Uncharacterized protein</fullName>
    </submittedName>
</protein>
<organism evidence="2 3">
    <name type="scientific">Stenotrophomonas koreensis</name>
    <dbReference type="NCBI Taxonomy" id="266128"/>
    <lineage>
        <taxon>Bacteria</taxon>
        <taxon>Pseudomonadati</taxon>
        <taxon>Pseudomonadota</taxon>
        <taxon>Gammaproteobacteria</taxon>
        <taxon>Lysobacterales</taxon>
        <taxon>Lysobacteraceae</taxon>
        <taxon>Stenotrophomonas</taxon>
    </lineage>
</organism>
<feature type="signal peptide" evidence="1">
    <location>
        <begin position="1"/>
        <end position="20"/>
    </location>
</feature>
<evidence type="ECO:0000313" key="3">
    <source>
        <dbReference type="Proteomes" id="UP000051254"/>
    </source>
</evidence>
<proteinExistence type="predicted"/>
<dbReference type="RefSeq" id="WP_152980914.1">
    <property type="nucleotide sequence ID" value="NZ_LDJH01000005.1"/>
</dbReference>
<keyword evidence="1" id="KW-0732">Signal</keyword>